<dbReference type="FunCoup" id="A0A3N4LSX0">
    <property type="interactions" value="238"/>
</dbReference>
<keyword evidence="6" id="KW-0809">Transit peptide</keyword>
<dbReference type="AlphaFoldDB" id="A0A3N4LSX0"/>
<keyword evidence="13" id="KW-1185">Reference proteome</keyword>
<keyword evidence="8 11" id="KW-0496">Mitochondrion</keyword>
<comment type="subunit">
    <text evidence="11">Component of the TIM23 complex.</text>
</comment>
<keyword evidence="11" id="KW-0811">Translocation</keyword>
<evidence type="ECO:0000256" key="7">
    <source>
        <dbReference type="ARBA" id="ARBA00022989"/>
    </source>
</evidence>
<keyword evidence="9 11" id="KW-0472">Membrane</keyword>
<comment type="function">
    <text evidence="10">Essential component of the TIM23 complex, a complex that mediates the translocation of transit peptide-containing proteins across the mitochondrial inner membrane. Required to keep the TOM and the TIM23 complexes in close contact. At some point, it is released from the TOM23 complex to allow protein translocation into the mitochondrial matrix.</text>
</comment>
<dbReference type="FunFam" id="3.10.450.320:FF:000002">
    <property type="entry name" value="Mitochondrial import inner membrane translocase subunit tim21"/>
    <property type="match status" value="1"/>
</dbReference>
<dbReference type="PANTHER" id="PTHR13032:SF6">
    <property type="entry name" value="MITOCHONDRIAL IMPORT INNER MEMBRANE TRANSLOCASE SUBUNIT TIM21"/>
    <property type="match status" value="1"/>
</dbReference>
<dbReference type="InParanoid" id="A0A3N4LSX0"/>
<dbReference type="Gene3D" id="3.10.450.320">
    <property type="entry name" value="Mitochondrial import inner membrane translocase subunit Tim21"/>
    <property type="match status" value="1"/>
</dbReference>
<evidence type="ECO:0000256" key="10">
    <source>
        <dbReference type="ARBA" id="ARBA00060204"/>
    </source>
</evidence>
<reference evidence="12 13" key="1">
    <citation type="journal article" date="2018" name="Nat. Ecol. Evol.">
        <title>Pezizomycetes genomes reveal the molecular basis of ectomycorrhizal truffle lifestyle.</title>
        <authorList>
            <person name="Murat C."/>
            <person name="Payen T."/>
            <person name="Noel B."/>
            <person name="Kuo A."/>
            <person name="Morin E."/>
            <person name="Chen J."/>
            <person name="Kohler A."/>
            <person name="Krizsan K."/>
            <person name="Balestrini R."/>
            <person name="Da Silva C."/>
            <person name="Montanini B."/>
            <person name="Hainaut M."/>
            <person name="Levati E."/>
            <person name="Barry K.W."/>
            <person name="Belfiori B."/>
            <person name="Cichocki N."/>
            <person name="Clum A."/>
            <person name="Dockter R.B."/>
            <person name="Fauchery L."/>
            <person name="Guy J."/>
            <person name="Iotti M."/>
            <person name="Le Tacon F."/>
            <person name="Lindquist E.A."/>
            <person name="Lipzen A."/>
            <person name="Malagnac F."/>
            <person name="Mello A."/>
            <person name="Molinier V."/>
            <person name="Miyauchi S."/>
            <person name="Poulain J."/>
            <person name="Riccioni C."/>
            <person name="Rubini A."/>
            <person name="Sitrit Y."/>
            <person name="Splivallo R."/>
            <person name="Traeger S."/>
            <person name="Wang M."/>
            <person name="Zifcakova L."/>
            <person name="Wipf D."/>
            <person name="Zambonelli A."/>
            <person name="Paolocci F."/>
            <person name="Nowrousian M."/>
            <person name="Ottonello S."/>
            <person name="Baldrian P."/>
            <person name="Spatafora J.W."/>
            <person name="Henrissat B."/>
            <person name="Nagy L.G."/>
            <person name="Aury J.M."/>
            <person name="Wincker P."/>
            <person name="Grigoriev I.V."/>
            <person name="Bonfante P."/>
            <person name="Martin F.M."/>
        </authorList>
    </citation>
    <scope>NUCLEOTIDE SEQUENCE [LARGE SCALE GENOMIC DNA]</scope>
    <source>
        <strain evidence="12 13">ATCC MYA-4762</strain>
    </source>
</reference>
<keyword evidence="11" id="KW-0653">Protein transport</keyword>
<dbReference type="OrthoDB" id="436405at2759"/>
<name>A0A3N4LSX0_9PEZI</name>
<keyword evidence="4 11" id="KW-0812">Transmembrane</keyword>
<dbReference type="Proteomes" id="UP000267821">
    <property type="component" value="Unassembled WGS sequence"/>
</dbReference>
<evidence type="ECO:0000256" key="2">
    <source>
        <dbReference type="ARBA" id="ARBA00010867"/>
    </source>
</evidence>
<keyword evidence="7 11" id="KW-1133">Transmembrane helix</keyword>
<evidence type="ECO:0000256" key="6">
    <source>
        <dbReference type="ARBA" id="ARBA00022946"/>
    </source>
</evidence>
<evidence type="ECO:0000256" key="8">
    <source>
        <dbReference type="ARBA" id="ARBA00023128"/>
    </source>
</evidence>
<dbReference type="InterPro" id="IPR038552">
    <property type="entry name" value="Tim21_IMS_sf"/>
</dbReference>
<feature type="transmembrane region" description="Helical" evidence="11">
    <location>
        <begin position="33"/>
        <end position="51"/>
    </location>
</feature>
<evidence type="ECO:0000256" key="9">
    <source>
        <dbReference type="ARBA" id="ARBA00023136"/>
    </source>
</evidence>
<evidence type="ECO:0000256" key="11">
    <source>
        <dbReference type="RuleBase" id="RU367142"/>
    </source>
</evidence>
<accession>A0A3N4LSX0</accession>
<dbReference type="GO" id="GO:0030150">
    <property type="term" value="P:protein import into mitochondrial matrix"/>
    <property type="evidence" value="ECO:0007669"/>
    <property type="project" value="UniProtKB-UniRule"/>
</dbReference>
<comment type="similarity">
    <text evidence="2 11">Belongs to the TIM21 family.</text>
</comment>
<keyword evidence="5 11" id="KW-0999">Mitochondrion inner membrane</keyword>
<protein>
    <recommendedName>
        <fullName evidence="3 11">Mitochondrial import inner membrane translocase subunit Tim21</fullName>
    </recommendedName>
</protein>
<organism evidence="12 13">
    <name type="scientific">Terfezia boudieri ATCC MYA-4762</name>
    <dbReference type="NCBI Taxonomy" id="1051890"/>
    <lineage>
        <taxon>Eukaryota</taxon>
        <taxon>Fungi</taxon>
        <taxon>Dikarya</taxon>
        <taxon>Ascomycota</taxon>
        <taxon>Pezizomycotina</taxon>
        <taxon>Pezizomycetes</taxon>
        <taxon>Pezizales</taxon>
        <taxon>Pezizaceae</taxon>
        <taxon>Terfezia</taxon>
    </lineage>
</organism>
<evidence type="ECO:0000256" key="3">
    <source>
        <dbReference type="ARBA" id="ARBA00020726"/>
    </source>
</evidence>
<keyword evidence="11" id="KW-0813">Transport</keyword>
<dbReference type="InterPro" id="IPR013261">
    <property type="entry name" value="Tim21"/>
</dbReference>
<dbReference type="EMBL" id="ML121536">
    <property type="protein sequence ID" value="RPB26014.1"/>
    <property type="molecule type" value="Genomic_DNA"/>
</dbReference>
<evidence type="ECO:0000313" key="13">
    <source>
        <dbReference type="Proteomes" id="UP000267821"/>
    </source>
</evidence>
<dbReference type="Pfam" id="PF08294">
    <property type="entry name" value="TIM21"/>
    <property type="match status" value="1"/>
</dbReference>
<proteinExistence type="inferred from homology"/>
<dbReference type="PANTHER" id="PTHR13032">
    <property type="entry name" value="MITOCHONDRIAL IMPORT INNER MEMBRANE TRANSLOCASE SUBUNIT TIM21"/>
    <property type="match status" value="1"/>
</dbReference>
<comment type="subcellular location">
    <subcellularLocation>
        <location evidence="1 11">Mitochondrion inner membrane</location>
        <topology evidence="1 11">Single-pass membrane protein</topology>
    </subcellularLocation>
</comment>
<dbReference type="STRING" id="1051890.A0A3N4LSX0"/>
<sequence>MQQIDLTPRPQKKWNQLTAPQKIVRTATTGGNLLTILAGIALTGVVVTMFYREVLAPDSKTNWFTRAVARVKADERCLRLLGKKGSIKAYGEPTGDRWTRTRPIASTVKVDRHGVEHFLMHFNVEGDVDRGIVQLHLVKRPGQDEYDYKYLYLDVKGQHRVYLENSDDKPSTPRREKRGLFGVRWV</sequence>
<evidence type="ECO:0000256" key="4">
    <source>
        <dbReference type="ARBA" id="ARBA00022692"/>
    </source>
</evidence>
<evidence type="ECO:0000256" key="1">
    <source>
        <dbReference type="ARBA" id="ARBA00004434"/>
    </source>
</evidence>
<evidence type="ECO:0000256" key="5">
    <source>
        <dbReference type="ARBA" id="ARBA00022792"/>
    </source>
</evidence>
<dbReference type="GO" id="GO:0005744">
    <property type="term" value="C:TIM23 mitochondrial import inner membrane translocase complex"/>
    <property type="evidence" value="ECO:0007669"/>
    <property type="project" value="UniProtKB-UniRule"/>
</dbReference>
<evidence type="ECO:0000313" key="12">
    <source>
        <dbReference type="EMBL" id="RPB26014.1"/>
    </source>
</evidence>
<gene>
    <name evidence="12" type="ORF">L211DRAFT_782302</name>
</gene>